<gene>
    <name evidence="1" type="ORF">COK05_24490</name>
</gene>
<dbReference type="InterPro" id="IPR013324">
    <property type="entry name" value="RNA_pol_sigma_r3/r4-like"/>
</dbReference>
<name>A0A2B2LJG5_BACCE</name>
<dbReference type="AlphaFoldDB" id="A0A2B2LJG5"/>
<dbReference type="Proteomes" id="UP000224386">
    <property type="component" value="Unassembled WGS sequence"/>
</dbReference>
<reference evidence="1 2" key="1">
    <citation type="submission" date="2017-09" db="EMBL/GenBank/DDBJ databases">
        <title>Large-scale bioinformatics analysis of Bacillus genomes uncovers conserved roles of natural products in bacterial physiology.</title>
        <authorList>
            <consortium name="Agbiome Team Llc"/>
            <person name="Bleich R.M."/>
            <person name="Grubbs K.J."/>
            <person name="Santa Maria K.C."/>
            <person name="Allen S.E."/>
            <person name="Farag S."/>
            <person name="Shank E.A."/>
            <person name="Bowers A."/>
        </authorList>
    </citation>
    <scope>NUCLEOTIDE SEQUENCE [LARGE SCALE GENOMIC DNA]</scope>
    <source>
        <strain evidence="1 2">AFS070861</strain>
    </source>
</reference>
<evidence type="ECO:0000313" key="1">
    <source>
        <dbReference type="EMBL" id="PFQ42811.1"/>
    </source>
</evidence>
<dbReference type="RefSeq" id="WP_098614608.1">
    <property type="nucleotide sequence ID" value="NZ_NVAP01000049.1"/>
</dbReference>
<proteinExistence type="predicted"/>
<comment type="caution">
    <text evidence="1">The sequence shown here is derived from an EMBL/GenBank/DDBJ whole genome shotgun (WGS) entry which is preliminary data.</text>
</comment>
<dbReference type="SUPFAM" id="SSF88659">
    <property type="entry name" value="Sigma3 and sigma4 domains of RNA polymerase sigma factors"/>
    <property type="match status" value="1"/>
</dbReference>
<dbReference type="InterPro" id="IPR013325">
    <property type="entry name" value="RNA_pol_sigma_r2"/>
</dbReference>
<organism evidence="1 2">
    <name type="scientific">Bacillus cereus</name>
    <dbReference type="NCBI Taxonomy" id="1396"/>
    <lineage>
        <taxon>Bacteria</taxon>
        <taxon>Bacillati</taxon>
        <taxon>Bacillota</taxon>
        <taxon>Bacilli</taxon>
        <taxon>Bacillales</taxon>
        <taxon>Bacillaceae</taxon>
        <taxon>Bacillus</taxon>
        <taxon>Bacillus cereus group</taxon>
    </lineage>
</organism>
<sequence>MTPEELFEEKQHLVKAAIKQRFGGYSNASKIARINNMELDDLFQIAKVELWRLCLEYDSERYETFNPYAIITIKWKMSKELHEKGMPIRISSSVSPEERNQIDFHSIDIQIEGDEKDGFFAVSEINVEDEVLTSIEYQEVMDLLTPEEQFVLMKKSLGYSDEEIGKEIGKSRIFVCRLKTASFKKVNPDYKPIGRSSLLSECKTKKNHLLQQVI</sequence>
<dbReference type="InterPro" id="IPR014284">
    <property type="entry name" value="RNA_pol_sigma-70_dom"/>
</dbReference>
<dbReference type="EMBL" id="NVAP01000049">
    <property type="protein sequence ID" value="PFQ42811.1"/>
    <property type="molecule type" value="Genomic_DNA"/>
</dbReference>
<dbReference type="GO" id="GO:0003700">
    <property type="term" value="F:DNA-binding transcription factor activity"/>
    <property type="evidence" value="ECO:0007669"/>
    <property type="project" value="InterPro"/>
</dbReference>
<dbReference type="GO" id="GO:0006352">
    <property type="term" value="P:DNA-templated transcription initiation"/>
    <property type="evidence" value="ECO:0007669"/>
    <property type="project" value="InterPro"/>
</dbReference>
<protein>
    <submittedName>
        <fullName evidence="1">RNA polymerase subunit sigma</fullName>
    </submittedName>
</protein>
<dbReference type="NCBIfam" id="TIGR02937">
    <property type="entry name" value="sigma70-ECF"/>
    <property type="match status" value="1"/>
</dbReference>
<accession>A0A2B2LJG5</accession>
<dbReference type="Gene3D" id="1.10.1740.10">
    <property type="match status" value="1"/>
</dbReference>
<evidence type="ECO:0000313" key="2">
    <source>
        <dbReference type="Proteomes" id="UP000224386"/>
    </source>
</evidence>
<dbReference type="SUPFAM" id="SSF88946">
    <property type="entry name" value="Sigma2 domain of RNA polymerase sigma factors"/>
    <property type="match status" value="1"/>
</dbReference>